<protein>
    <submittedName>
        <fullName evidence="1">Uncharacterized protein</fullName>
    </submittedName>
</protein>
<dbReference type="EMBL" id="BK014963">
    <property type="protein sequence ID" value="DAD84651.1"/>
    <property type="molecule type" value="Genomic_DNA"/>
</dbReference>
<name>A0A8S5MRP0_9CAUD</name>
<proteinExistence type="predicted"/>
<reference evidence="1" key="1">
    <citation type="journal article" date="2021" name="Proc. Natl. Acad. Sci. U.S.A.">
        <title>A Catalog of Tens of Thousands of Viruses from Human Metagenomes Reveals Hidden Associations with Chronic Diseases.</title>
        <authorList>
            <person name="Tisza M.J."/>
            <person name="Buck C.B."/>
        </authorList>
    </citation>
    <scope>NUCLEOTIDE SEQUENCE</scope>
    <source>
        <strain evidence="1">CtqI92</strain>
    </source>
</reference>
<accession>A0A8S5MRP0</accession>
<evidence type="ECO:0000313" key="1">
    <source>
        <dbReference type="EMBL" id="DAD84651.1"/>
    </source>
</evidence>
<sequence length="37" mass="4288">MHSVIYYRYQYPSTHQGLTTTAHQDGSFCCIVLPIKK</sequence>
<organism evidence="1">
    <name type="scientific">Caudovirales sp. ctqI92</name>
    <dbReference type="NCBI Taxonomy" id="2826785"/>
    <lineage>
        <taxon>Viruses</taxon>
        <taxon>Duplodnaviria</taxon>
        <taxon>Heunggongvirae</taxon>
        <taxon>Uroviricota</taxon>
        <taxon>Caudoviricetes</taxon>
    </lineage>
</organism>